<reference evidence="2 3" key="1">
    <citation type="submission" date="2020-12" db="EMBL/GenBank/DDBJ databases">
        <title>A novel species.</title>
        <authorList>
            <person name="Li K."/>
        </authorList>
    </citation>
    <scope>NUCLEOTIDE SEQUENCE [LARGE SCALE GENOMIC DNA]</scope>
    <source>
        <strain evidence="2 3">ZYC-3</strain>
    </source>
</reference>
<name>A0A7T7L4M3_9ACTN</name>
<dbReference type="Proteomes" id="UP000595636">
    <property type="component" value="Chromosome"/>
</dbReference>
<keyword evidence="3" id="KW-1185">Reference proteome</keyword>
<evidence type="ECO:0000256" key="1">
    <source>
        <dbReference type="SAM" id="MobiDB-lite"/>
    </source>
</evidence>
<dbReference type="AlphaFoldDB" id="A0A7T7L4M3"/>
<sequence>MPGPLNNVTASSGCASGESRTRATSTTGRAGSGEQQPGQVLLFVVGTVHRQPAVVELEAQDRLVQPCDEFLAHCMHAPERVGGVGASEQDACARDGVDGLGRGERETQP</sequence>
<protein>
    <submittedName>
        <fullName evidence="2">Uncharacterized protein</fullName>
    </submittedName>
</protein>
<proteinExistence type="predicted"/>
<dbReference type="EMBL" id="CP066831">
    <property type="protein sequence ID" value="QQM46355.1"/>
    <property type="molecule type" value="Genomic_DNA"/>
</dbReference>
<dbReference type="RefSeq" id="WP_200401186.1">
    <property type="nucleotide sequence ID" value="NZ_CP066831.1"/>
</dbReference>
<feature type="compositionally biased region" description="Low complexity" evidence="1">
    <location>
        <begin position="15"/>
        <end position="34"/>
    </location>
</feature>
<feature type="region of interest" description="Disordered" evidence="1">
    <location>
        <begin position="83"/>
        <end position="109"/>
    </location>
</feature>
<evidence type="ECO:0000313" key="3">
    <source>
        <dbReference type="Proteomes" id="UP000595636"/>
    </source>
</evidence>
<gene>
    <name evidence="2" type="ORF">JEQ17_47815</name>
</gene>
<organism evidence="2 3">
    <name type="scientific">Streptomyces liliifuscus</name>
    <dbReference type="NCBI Taxonomy" id="2797636"/>
    <lineage>
        <taxon>Bacteria</taxon>
        <taxon>Bacillati</taxon>
        <taxon>Actinomycetota</taxon>
        <taxon>Actinomycetes</taxon>
        <taxon>Kitasatosporales</taxon>
        <taxon>Streptomycetaceae</taxon>
        <taxon>Streptomyces</taxon>
    </lineage>
</organism>
<dbReference type="KEGG" id="slf:JEQ17_47815"/>
<feature type="region of interest" description="Disordered" evidence="1">
    <location>
        <begin position="1"/>
        <end position="37"/>
    </location>
</feature>
<accession>A0A7T7L4M3</accession>
<evidence type="ECO:0000313" key="2">
    <source>
        <dbReference type="EMBL" id="QQM46355.1"/>
    </source>
</evidence>
<feature type="compositionally biased region" description="Polar residues" evidence="1">
    <location>
        <begin position="1"/>
        <end position="14"/>
    </location>
</feature>
<feature type="compositionally biased region" description="Basic and acidic residues" evidence="1">
    <location>
        <begin position="91"/>
        <end position="109"/>
    </location>
</feature>